<organism evidence="2 3">
    <name type="scientific">Jeotgalibacillus malaysiensis</name>
    <dbReference type="NCBI Taxonomy" id="1508404"/>
    <lineage>
        <taxon>Bacteria</taxon>
        <taxon>Bacillati</taxon>
        <taxon>Bacillota</taxon>
        <taxon>Bacilli</taxon>
        <taxon>Bacillales</taxon>
        <taxon>Caryophanaceae</taxon>
        <taxon>Jeotgalibacillus</taxon>
    </lineage>
</organism>
<gene>
    <name evidence="2" type="ORF">JMA_26570</name>
</gene>
<reference evidence="2 3" key="1">
    <citation type="submission" date="2014-08" db="EMBL/GenBank/DDBJ databases">
        <title>Complete genome of a marine bacteria Jeotgalibacillus malaysiensis.</title>
        <authorList>
            <person name="Yaakop A.S."/>
            <person name="Chan K.-G."/>
            <person name="Goh K.M."/>
        </authorList>
    </citation>
    <scope>NUCLEOTIDE SEQUENCE [LARGE SCALE GENOMIC DNA]</scope>
    <source>
        <strain evidence="2 3">D5</strain>
    </source>
</reference>
<keyword evidence="3" id="KW-1185">Reference proteome</keyword>
<keyword evidence="1" id="KW-0812">Transmembrane</keyword>
<dbReference type="EMBL" id="CP009416">
    <property type="protein sequence ID" value="AJD91974.1"/>
    <property type="molecule type" value="Genomic_DNA"/>
</dbReference>
<dbReference type="KEGG" id="jeo:JMA_26570"/>
<proteinExistence type="predicted"/>
<protein>
    <submittedName>
        <fullName evidence="2">Uncharacterized protein</fullName>
    </submittedName>
</protein>
<dbReference type="BioCyc" id="JESP1508404:G14D9-11937-MONOMER"/>
<dbReference type="AlphaFoldDB" id="A0A0B5AVE9"/>
<keyword evidence="1" id="KW-1133">Transmembrane helix</keyword>
<evidence type="ECO:0000313" key="3">
    <source>
        <dbReference type="Proteomes" id="UP000031449"/>
    </source>
</evidence>
<name>A0A0B5AVE9_9BACL</name>
<dbReference type="HOGENOM" id="CLU_2246341_0_0_9"/>
<evidence type="ECO:0000256" key="1">
    <source>
        <dbReference type="SAM" id="Phobius"/>
    </source>
</evidence>
<keyword evidence="1" id="KW-0472">Membrane</keyword>
<sequence length="104" mass="12269">MNPSWNVHSLILQCLILFIERSACGWLVIVQAWWWVRRKVRVVLRTEADVLRIDNVVHRKNRVVRRKNDDLLRKVPKDLLPSSFLTSQKKPPGIYPDGLVLLFK</sequence>
<dbReference type="Proteomes" id="UP000031449">
    <property type="component" value="Chromosome"/>
</dbReference>
<feature type="transmembrane region" description="Helical" evidence="1">
    <location>
        <begin position="15"/>
        <end position="36"/>
    </location>
</feature>
<evidence type="ECO:0000313" key="2">
    <source>
        <dbReference type="EMBL" id="AJD91974.1"/>
    </source>
</evidence>
<accession>A0A0B5AVE9</accession>